<organism evidence="7 8">
    <name type="scientific">Pholiota conissans</name>
    <dbReference type="NCBI Taxonomy" id="109636"/>
    <lineage>
        <taxon>Eukaryota</taxon>
        <taxon>Fungi</taxon>
        <taxon>Dikarya</taxon>
        <taxon>Basidiomycota</taxon>
        <taxon>Agaricomycotina</taxon>
        <taxon>Agaricomycetes</taxon>
        <taxon>Agaricomycetidae</taxon>
        <taxon>Agaricales</taxon>
        <taxon>Agaricineae</taxon>
        <taxon>Strophariaceae</taxon>
        <taxon>Pholiota</taxon>
    </lineage>
</organism>
<dbReference type="GO" id="GO:0008270">
    <property type="term" value="F:zinc ion binding"/>
    <property type="evidence" value="ECO:0007669"/>
    <property type="project" value="UniProtKB-KW"/>
</dbReference>
<reference evidence="7" key="1">
    <citation type="submission" date="2020-11" db="EMBL/GenBank/DDBJ databases">
        <authorList>
            <consortium name="DOE Joint Genome Institute"/>
            <person name="Ahrendt S."/>
            <person name="Riley R."/>
            <person name="Andreopoulos W."/>
            <person name="Labutti K."/>
            <person name="Pangilinan J."/>
            <person name="Ruiz-Duenas F.J."/>
            <person name="Barrasa J.M."/>
            <person name="Sanchez-Garcia M."/>
            <person name="Camarero S."/>
            <person name="Miyauchi S."/>
            <person name="Serrano A."/>
            <person name="Linde D."/>
            <person name="Babiker R."/>
            <person name="Drula E."/>
            <person name="Ayuso-Fernandez I."/>
            <person name="Pacheco R."/>
            <person name="Padilla G."/>
            <person name="Ferreira P."/>
            <person name="Barriuso J."/>
            <person name="Kellner H."/>
            <person name="Castanera R."/>
            <person name="Alfaro M."/>
            <person name="Ramirez L."/>
            <person name="Pisabarro A.G."/>
            <person name="Kuo A."/>
            <person name="Tritt A."/>
            <person name="Lipzen A."/>
            <person name="He G."/>
            <person name="Yan M."/>
            <person name="Ng V."/>
            <person name="Cullen D."/>
            <person name="Martin F."/>
            <person name="Rosso M.-N."/>
            <person name="Henrissat B."/>
            <person name="Hibbett D."/>
            <person name="Martinez A.T."/>
            <person name="Grigoriev I.V."/>
        </authorList>
    </citation>
    <scope>NUCLEOTIDE SEQUENCE</scope>
    <source>
        <strain evidence="7">CIRM-BRFM 674</strain>
    </source>
</reference>
<evidence type="ECO:0000256" key="2">
    <source>
        <dbReference type="ARBA" id="ARBA00022771"/>
    </source>
</evidence>
<dbReference type="InterPro" id="IPR002893">
    <property type="entry name" value="Znf_MYND"/>
</dbReference>
<feature type="domain" description="MYND-type" evidence="6">
    <location>
        <begin position="1"/>
        <end position="36"/>
    </location>
</feature>
<accession>A0A9P5YWJ7</accession>
<feature type="region of interest" description="Disordered" evidence="5">
    <location>
        <begin position="234"/>
        <end position="256"/>
    </location>
</feature>
<dbReference type="Gene3D" id="6.10.140.2220">
    <property type="match status" value="1"/>
</dbReference>
<dbReference type="PROSITE" id="PS50865">
    <property type="entry name" value="ZF_MYND_2"/>
    <property type="match status" value="1"/>
</dbReference>
<keyword evidence="2 4" id="KW-0863">Zinc-finger</keyword>
<proteinExistence type="predicted"/>
<dbReference type="Pfam" id="PF01753">
    <property type="entry name" value="zf-MYND"/>
    <property type="match status" value="1"/>
</dbReference>
<evidence type="ECO:0000313" key="8">
    <source>
        <dbReference type="Proteomes" id="UP000807469"/>
    </source>
</evidence>
<keyword evidence="1" id="KW-0479">Metal-binding</keyword>
<evidence type="ECO:0000256" key="3">
    <source>
        <dbReference type="ARBA" id="ARBA00022833"/>
    </source>
</evidence>
<evidence type="ECO:0000259" key="6">
    <source>
        <dbReference type="PROSITE" id="PS50865"/>
    </source>
</evidence>
<gene>
    <name evidence="7" type="ORF">BDN70DRAFT_881584</name>
</gene>
<protein>
    <recommendedName>
        <fullName evidence="6">MYND-type domain-containing protein</fullName>
    </recommendedName>
</protein>
<dbReference type="OrthoDB" id="3068872at2759"/>
<dbReference type="SUPFAM" id="SSF144232">
    <property type="entry name" value="HIT/MYND zinc finger-like"/>
    <property type="match status" value="1"/>
</dbReference>
<evidence type="ECO:0000256" key="1">
    <source>
        <dbReference type="ARBA" id="ARBA00022723"/>
    </source>
</evidence>
<evidence type="ECO:0000313" key="7">
    <source>
        <dbReference type="EMBL" id="KAF9477093.1"/>
    </source>
</evidence>
<comment type="caution">
    <text evidence="7">The sequence shown here is derived from an EMBL/GenBank/DDBJ whole genome shotgun (WGS) entry which is preliminary data.</text>
</comment>
<dbReference type="AlphaFoldDB" id="A0A9P5YWJ7"/>
<evidence type="ECO:0000256" key="4">
    <source>
        <dbReference type="PROSITE-ProRule" id="PRU00134"/>
    </source>
</evidence>
<dbReference type="Proteomes" id="UP000807469">
    <property type="component" value="Unassembled WGS sequence"/>
</dbReference>
<name>A0A9P5YWJ7_9AGAR</name>
<sequence length="256" mass="28156">MGEQGVDVKKCAKCKVSLYCSKECQKKDWKTHKTRCASLAHQFSLENIVKRFTSTPFLWRLVEMACVLEFGLDKKPPVLDRPLVANCGFVLTIPAEDVVQAAASSSSTPIPTNTDAVIQARAFEAITGDGAVQARRTALWKKFKATNPAFFEGVTVVLVDFYMGDDPACVVVSVPISDLILGIVRKGGGFQHRPAGSAVVMDVEYSVPSCLSVLNHHIRMDESNKLGLRVPMSITTNEERTRNEERQTGSHIEEVD</sequence>
<feature type="compositionally biased region" description="Basic and acidic residues" evidence="5">
    <location>
        <begin position="237"/>
        <end position="256"/>
    </location>
</feature>
<keyword evidence="3" id="KW-0862">Zinc</keyword>
<keyword evidence="8" id="KW-1185">Reference proteome</keyword>
<evidence type="ECO:0000256" key="5">
    <source>
        <dbReference type="SAM" id="MobiDB-lite"/>
    </source>
</evidence>
<dbReference type="EMBL" id="MU155272">
    <property type="protein sequence ID" value="KAF9477093.1"/>
    <property type="molecule type" value="Genomic_DNA"/>
</dbReference>